<comment type="function">
    <text evidence="5 6">Prevents the cell division inhibition by proteins MinC and MinD at internal division sites while permitting inhibition at polar sites. This ensures cell division at the proper site by restricting the formation of a division septum at the midpoint of the long axis of the cell.</text>
</comment>
<dbReference type="RefSeq" id="WP_094199329.1">
    <property type="nucleotide sequence ID" value="NZ_NBIM01000001.1"/>
</dbReference>
<dbReference type="GO" id="GO:0032955">
    <property type="term" value="P:regulation of division septum assembly"/>
    <property type="evidence" value="ECO:0007669"/>
    <property type="project" value="InterPro"/>
</dbReference>
<name>A0A233RGN5_9GAMM</name>
<dbReference type="GO" id="GO:0051301">
    <property type="term" value="P:cell division"/>
    <property type="evidence" value="ECO:0007669"/>
    <property type="project" value="UniProtKB-KW"/>
</dbReference>
<protein>
    <recommendedName>
        <fullName evidence="2 6">Cell division topological specificity factor</fullName>
    </recommendedName>
</protein>
<dbReference type="Pfam" id="PF03776">
    <property type="entry name" value="MinE"/>
    <property type="match status" value="1"/>
</dbReference>
<dbReference type="InterPro" id="IPR005527">
    <property type="entry name" value="MinE"/>
</dbReference>
<dbReference type="Proteomes" id="UP000242757">
    <property type="component" value="Unassembled WGS sequence"/>
</dbReference>
<dbReference type="FunFam" id="3.30.1070.10:FF:000001">
    <property type="entry name" value="Cell division topological specificity factor"/>
    <property type="match status" value="1"/>
</dbReference>
<gene>
    <name evidence="6" type="primary">minE</name>
    <name evidence="7" type="ORF">B6S08_03225</name>
</gene>
<dbReference type="AlphaFoldDB" id="A0A233RGN5"/>
<evidence type="ECO:0000313" key="7">
    <source>
        <dbReference type="EMBL" id="OXY82548.1"/>
    </source>
</evidence>
<evidence type="ECO:0000256" key="4">
    <source>
        <dbReference type="ARBA" id="ARBA00023306"/>
    </source>
</evidence>
<keyword evidence="8" id="KW-1185">Reference proteome</keyword>
<dbReference type="Gene3D" id="3.30.1070.10">
    <property type="entry name" value="Cell division topological specificity factor MinE"/>
    <property type="match status" value="1"/>
</dbReference>
<evidence type="ECO:0000256" key="3">
    <source>
        <dbReference type="ARBA" id="ARBA00022618"/>
    </source>
</evidence>
<evidence type="ECO:0000313" key="8">
    <source>
        <dbReference type="Proteomes" id="UP000242757"/>
    </source>
</evidence>
<evidence type="ECO:0000256" key="2">
    <source>
        <dbReference type="ARBA" id="ARBA00020112"/>
    </source>
</evidence>
<dbReference type="InterPro" id="IPR036707">
    <property type="entry name" value="MinE_sf"/>
</dbReference>
<dbReference type="EMBL" id="NBIM01000001">
    <property type="protein sequence ID" value="OXY82548.1"/>
    <property type="molecule type" value="Genomic_DNA"/>
</dbReference>
<dbReference type="GO" id="GO:0042802">
    <property type="term" value="F:identical protein binding"/>
    <property type="evidence" value="ECO:0007669"/>
    <property type="project" value="UniProtKB-ARBA"/>
</dbReference>
<dbReference type="NCBIfam" id="NF001422">
    <property type="entry name" value="PRK00296.1"/>
    <property type="match status" value="1"/>
</dbReference>
<evidence type="ECO:0000256" key="1">
    <source>
        <dbReference type="ARBA" id="ARBA00008168"/>
    </source>
</evidence>
<evidence type="ECO:0000256" key="5">
    <source>
        <dbReference type="ARBA" id="ARBA00025265"/>
    </source>
</evidence>
<dbReference type="OrthoDB" id="9802655at2"/>
<evidence type="ECO:0000256" key="6">
    <source>
        <dbReference type="HAMAP-Rule" id="MF_00262"/>
    </source>
</evidence>
<dbReference type="SUPFAM" id="SSF55229">
    <property type="entry name" value="Cell division protein MinE topological specificity domain"/>
    <property type="match status" value="1"/>
</dbReference>
<organism evidence="7 8">
    <name type="scientific">Oceanimonas doudoroffii</name>
    <dbReference type="NCBI Taxonomy" id="84158"/>
    <lineage>
        <taxon>Bacteria</taxon>
        <taxon>Pseudomonadati</taxon>
        <taxon>Pseudomonadota</taxon>
        <taxon>Gammaproteobacteria</taxon>
        <taxon>Aeromonadales</taxon>
        <taxon>Aeromonadaceae</taxon>
        <taxon>Oceanimonas</taxon>
    </lineage>
</organism>
<comment type="similarity">
    <text evidence="1 6">Belongs to the MinE family.</text>
</comment>
<accession>A0A233RGN5</accession>
<proteinExistence type="inferred from homology"/>
<dbReference type="HAMAP" id="MF_00262">
    <property type="entry name" value="MinE"/>
    <property type="match status" value="1"/>
</dbReference>
<keyword evidence="3 6" id="KW-0132">Cell division</keyword>
<reference evidence="7 8" key="1">
    <citation type="submission" date="2017-08" db="EMBL/GenBank/DDBJ databases">
        <title>A Genome Sequence of Oceanimonas doudoroffii ATCC 27123T.</title>
        <authorList>
            <person name="Brennan M.A."/>
            <person name="Maclea K.S."/>
            <person name="Mcclelland W.D."/>
            <person name="Trachtenberg A.M."/>
        </authorList>
    </citation>
    <scope>NUCLEOTIDE SEQUENCE [LARGE SCALE GENOMIC DNA]</scope>
    <source>
        <strain evidence="7 8">ATCC 27123</strain>
    </source>
</reference>
<keyword evidence="4 6" id="KW-0131">Cell cycle</keyword>
<sequence length="92" mass="10691">MSLLDYFFSSRKNQSSAKLAKERLQIIVAHERSQRDTPDYLPQMKQDILEVIRKYVNIDLEQISVQLDQKGENLSVLELNIMLPDQDDKPAS</sequence>
<dbReference type="NCBIfam" id="TIGR01215">
    <property type="entry name" value="minE"/>
    <property type="match status" value="1"/>
</dbReference>
<comment type="caution">
    <text evidence="7">The sequence shown here is derived from an EMBL/GenBank/DDBJ whole genome shotgun (WGS) entry which is preliminary data.</text>
</comment>